<accession>A0A6P5EY39</accession>
<dbReference type="CDD" id="cd00051">
    <property type="entry name" value="EFh"/>
    <property type="match status" value="1"/>
</dbReference>
<keyword evidence="5" id="KW-1185">Reference proteome</keyword>
<dbReference type="PROSITE" id="PS00018">
    <property type="entry name" value="EF_HAND_1"/>
    <property type="match status" value="2"/>
</dbReference>
<evidence type="ECO:0000313" key="6">
    <source>
        <dbReference type="RefSeq" id="XP_020086108.1"/>
    </source>
</evidence>
<evidence type="ECO:0000256" key="2">
    <source>
        <dbReference type="ARBA" id="ARBA00022737"/>
    </source>
</evidence>
<evidence type="ECO:0000256" key="3">
    <source>
        <dbReference type="ARBA" id="ARBA00022837"/>
    </source>
</evidence>
<dbReference type="InterPro" id="IPR018247">
    <property type="entry name" value="EF_Hand_1_Ca_BS"/>
</dbReference>
<protein>
    <submittedName>
        <fullName evidence="6">Probable calcium-binding protein CML45</fullName>
    </submittedName>
</protein>
<keyword evidence="1" id="KW-0479">Metal-binding</keyword>
<dbReference type="RefSeq" id="XP_020086108.1">
    <property type="nucleotide sequence ID" value="XM_020230519.1"/>
</dbReference>
<organism evidence="5 6">
    <name type="scientific">Ananas comosus</name>
    <name type="common">Pineapple</name>
    <name type="synonym">Ananas ananas</name>
    <dbReference type="NCBI Taxonomy" id="4615"/>
    <lineage>
        <taxon>Eukaryota</taxon>
        <taxon>Viridiplantae</taxon>
        <taxon>Streptophyta</taxon>
        <taxon>Embryophyta</taxon>
        <taxon>Tracheophyta</taxon>
        <taxon>Spermatophyta</taxon>
        <taxon>Magnoliopsida</taxon>
        <taxon>Liliopsida</taxon>
        <taxon>Poales</taxon>
        <taxon>Bromeliaceae</taxon>
        <taxon>Bromelioideae</taxon>
        <taxon>Ananas</taxon>
    </lineage>
</organism>
<dbReference type="PANTHER" id="PTHR10891">
    <property type="entry name" value="EF-HAND CALCIUM-BINDING DOMAIN CONTAINING PROTEIN"/>
    <property type="match status" value="1"/>
</dbReference>
<reference evidence="5" key="1">
    <citation type="journal article" date="2015" name="Nat. Genet.">
        <title>The pineapple genome and the evolution of CAM photosynthesis.</title>
        <authorList>
            <person name="Ming R."/>
            <person name="VanBuren R."/>
            <person name="Wai C.M."/>
            <person name="Tang H."/>
            <person name="Schatz M.C."/>
            <person name="Bowers J.E."/>
            <person name="Lyons E."/>
            <person name="Wang M.L."/>
            <person name="Chen J."/>
            <person name="Biggers E."/>
            <person name="Zhang J."/>
            <person name="Huang L."/>
            <person name="Zhang L."/>
            <person name="Miao W."/>
            <person name="Zhang J."/>
            <person name="Ye Z."/>
            <person name="Miao C."/>
            <person name="Lin Z."/>
            <person name="Wang H."/>
            <person name="Zhou H."/>
            <person name="Yim W.C."/>
            <person name="Priest H.D."/>
            <person name="Zheng C."/>
            <person name="Woodhouse M."/>
            <person name="Edger P.P."/>
            <person name="Guyot R."/>
            <person name="Guo H.B."/>
            <person name="Guo H."/>
            <person name="Zheng G."/>
            <person name="Singh R."/>
            <person name="Sharma A."/>
            <person name="Min X."/>
            <person name="Zheng Y."/>
            <person name="Lee H."/>
            <person name="Gurtowski J."/>
            <person name="Sedlazeck F.J."/>
            <person name="Harkess A."/>
            <person name="McKain M.R."/>
            <person name="Liao Z."/>
            <person name="Fang J."/>
            <person name="Liu J."/>
            <person name="Zhang X."/>
            <person name="Zhang Q."/>
            <person name="Hu W."/>
            <person name="Qin Y."/>
            <person name="Wang K."/>
            <person name="Chen L.Y."/>
            <person name="Shirley N."/>
            <person name="Lin Y.R."/>
            <person name="Liu L.Y."/>
            <person name="Hernandez A.G."/>
            <person name="Wright C.L."/>
            <person name="Bulone V."/>
            <person name="Tuskan G.A."/>
            <person name="Heath K."/>
            <person name="Zee F."/>
            <person name="Moore P.H."/>
            <person name="Sunkar R."/>
            <person name="Leebens-Mack J.H."/>
            <person name="Mockler T."/>
            <person name="Bennetzen J.L."/>
            <person name="Freeling M."/>
            <person name="Sankoff D."/>
            <person name="Paterson A.H."/>
            <person name="Zhu X."/>
            <person name="Yang X."/>
            <person name="Smith J.A."/>
            <person name="Cushman J.C."/>
            <person name="Paull R.E."/>
            <person name="Yu Q."/>
        </authorList>
    </citation>
    <scope>NUCLEOTIDE SEQUENCE [LARGE SCALE GENOMIC DNA]</scope>
    <source>
        <strain evidence="5">cv. F153</strain>
    </source>
</reference>
<keyword evidence="2" id="KW-0677">Repeat</keyword>
<feature type="domain" description="EF-hand" evidence="4">
    <location>
        <begin position="121"/>
        <end position="156"/>
    </location>
</feature>
<keyword evidence="3" id="KW-0106">Calcium</keyword>
<evidence type="ECO:0000259" key="4">
    <source>
        <dbReference type="PROSITE" id="PS50222"/>
    </source>
</evidence>
<evidence type="ECO:0000256" key="1">
    <source>
        <dbReference type="ARBA" id="ARBA00022723"/>
    </source>
</evidence>
<dbReference type="InterPro" id="IPR011992">
    <property type="entry name" value="EF-hand-dom_pair"/>
</dbReference>
<feature type="domain" description="EF-hand" evidence="4">
    <location>
        <begin position="159"/>
        <end position="193"/>
    </location>
</feature>
<proteinExistence type="predicted"/>
<dbReference type="InterPro" id="IPR002048">
    <property type="entry name" value="EF_hand_dom"/>
</dbReference>
<dbReference type="PROSITE" id="PS50222">
    <property type="entry name" value="EF_HAND_2"/>
    <property type="match status" value="2"/>
</dbReference>
<name>A0A6P5EY39_ANACO</name>
<dbReference type="Pfam" id="PF13499">
    <property type="entry name" value="EF-hand_7"/>
    <property type="match status" value="1"/>
</dbReference>
<dbReference type="SMART" id="SM00054">
    <property type="entry name" value="EFh"/>
    <property type="match status" value="2"/>
</dbReference>
<evidence type="ECO:0000313" key="5">
    <source>
        <dbReference type="Proteomes" id="UP000515123"/>
    </source>
</evidence>
<dbReference type="Proteomes" id="UP000515123">
    <property type="component" value="Linkage group 1"/>
</dbReference>
<dbReference type="InterPro" id="IPR039647">
    <property type="entry name" value="EF_hand_pair_protein_CML-like"/>
</dbReference>
<reference evidence="6" key="2">
    <citation type="submission" date="2025-08" db="UniProtKB">
        <authorList>
            <consortium name="RefSeq"/>
        </authorList>
    </citation>
    <scope>IDENTIFICATION</scope>
    <source>
        <tissue evidence="6">Leaf</tissue>
    </source>
</reference>
<dbReference type="OrthoDB" id="26525at2759"/>
<dbReference type="Gene3D" id="1.10.238.10">
    <property type="entry name" value="EF-hand"/>
    <property type="match status" value="1"/>
</dbReference>
<dbReference type="SUPFAM" id="SSF47473">
    <property type="entry name" value="EF-hand"/>
    <property type="match status" value="1"/>
</dbReference>
<dbReference type="GeneID" id="109708701"/>
<dbReference type="Gramene" id="Aco009613.1.mrna1">
    <property type="protein sequence ID" value="Aco009613.1.mrna1.cds1"/>
    <property type="gene ID" value="Aco009613.1.path1"/>
</dbReference>
<dbReference type="AlphaFoldDB" id="A0A6P5EY39"/>
<gene>
    <name evidence="6" type="primary">LOC109708701</name>
</gene>
<dbReference type="GO" id="GO:0005509">
    <property type="term" value="F:calcium ion binding"/>
    <property type="evidence" value="ECO:0007669"/>
    <property type="project" value="InterPro"/>
</dbReference>
<sequence length="193" mass="22258">MEKASKASPSRDRSFPELIGFFFLQLILNLLTRTLHKLFPRSLSSTLSYSMLCLCSPVVYDDKPKSKNTTTHSEQDHCLRRGDVGIILESIGFSFSKETDQVQHDCMGVGEMCSLFEEEEPSLEEAKEAFCVFDENRDGFIDEWELQRVLQKLGFREGRDLNACRKMIAAYDRNRDGKIDFNEFLKFLEISLC</sequence>